<keyword evidence="2" id="KW-0732">Signal</keyword>
<evidence type="ECO:0000313" key="6">
    <source>
        <dbReference type="Proteomes" id="UP001169492"/>
    </source>
</evidence>
<organism evidence="5 6">
    <name type="scientific">Pseudidiomarina terrestris</name>
    <dbReference type="NCBI Taxonomy" id="2820060"/>
    <lineage>
        <taxon>Bacteria</taxon>
        <taxon>Pseudomonadati</taxon>
        <taxon>Pseudomonadota</taxon>
        <taxon>Gammaproteobacteria</taxon>
        <taxon>Alteromonadales</taxon>
        <taxon>Idiomarinaceae</taxon>
        <taxon>Pseudidiomarina</taxon>
    </lineage>
</organism>
<feature type="signal peptide" evidence="2">
    <location>
        <begin position="1"/>
        <end position="32"/>
    </location>
</feature>
<feature type="chain" id="PRO_5043521518" description="MSHA biogenesis protein MshQ" evidence="2">
    <location>
        <begin position="33"/>
        <end position="992"/>
    </location>
</feature>
<feature type="domain" description="DUF7305" evidence="4">
    <location>
        <begin position="140"/>
        <end position="284"/>
    </location>
</feature>
<evidence type="ECO:0000259" key="4">
    <source>
        <dbReference type="Pfam" id="PF23981"/>
    </source>
</evidence>
<evidence type="ECO:0000256" key="2">
    <source>
        <dbReference type="SAM" id="SignalP"/>
    </source>
</evidence>
<dbReference type="InterPro" id="IPR046524">
    <property type="entry name" value="DUF6701"/>
</dbReference>
<evidence type="ECO:0008006" key="7">
    <source>
        <dbReference type="Google" id="ProtNLM"/>
    </source>
</evidence>
<feature type="domain" description="DUF6701" evidence="3">
    <location>
        <begin position="396"/>
        <end position="983"/>
    </location>
</feature>
<dbReference type="AlphaFoldDB" id="A0AAW7QZG9"/>
<evidence type="ECO:0000256" key="1">
    <source>
        <dbReference type="SAM" id="MobiDB-lite"/>
    </source>
</evidence>
<dbReference type="Pfam" id="PF20419">
    <property type="entry name" value="DUF6701"/>
    <property type="match status" value="1"/>
</dbReference>
<sequence>MPLSKSIPLLTTSLTSSLVALLLATASLPAQAQSTPDATQCEQYSELFDYGIIGESGFDFGNNSEINGNPIDGSGNTPTPDGQVDTVDLDYPPLNPSTFPSAQTGGPDLTNATAIQPGSYGTIATDTRQGATPFVSFAGGGTYYIEELSFNGRDSTAELAPGDYFIERLDLDNNSYINIVPQGQVRLYVRDYLIGDNNIFVNSNGPVGDMLVYLYENAYVDLGNFNEGGGSNTVVNFNGLIYSPYASTSVTLGNNNNYQGAILTPGTVSVGANTSFSYSPEVQDQLLEAVGCEPTSSIHHLRIRHPQSIVSCYSAVVEVLACADASCSQLYAGNVAVDLNAGTSGPTWQGGNVTSSSGASATLNFSNGSGVAGLQWVSGGTATLSAPASSPAPVAATQCVTSNGTVATNCELTFSTAGLIITDADGQSVIPGHYAGIDFPSVLRAVETNTTTGACEARVSGPQTVELAVECTNPVACQPGQTYTVNGNTVPLNDAGSALSYTSVNLNFDSQGAANLTNNYSDVGLLSMHARLELDEAPAAGHASVSDPTTTLTGSSLNDYVIKPHTLEVVALDENDQLWTATTASGPGFVAAGEPFKMVVLSRNAGGAITPNFGNEVSPVAVTASFDSMAYPLPADASSDGSKLAINQPFSPSTALAGAYQTGGATWLEAGTVNLRAAFSGNDYLGGGDALERPASPVGRFYPHHFALINSSLTNSCTTFSYMGDTGVNLDALVEAQALAGQRLRNYGSNYANTAVLESVARNTPADQPTDNFVTRWQASLPTAWTTGQLLIAVTNATLSRRADAQPDGPFEQVEVGLQVASEMDNRDFPSGDATLATLAGDAVPLSGSLLLRYGRLVLDNSYGPESENLPVALRAEYWNGALFTTHGLDQCSEYAPTELSVVDYIDPITTSADGAPGSLVDGRVGTSPLFWQAPTGTPAQGEFIFEFDAPSYLEYPWQDADGNSFSDPRAFAGFGLYRGNTRKATEKDLTQ</sequence>
<name>A0AAW7QZG9_9GAMM</name>
<evidence type="ECO:0000259" key="3">
    <source>
        <dbReference type="Pfam" id="PF20419"/>
    </source>
</evidence>
<gene>
    <name evidence="5" type="ORF">J6I90_05225</name>
</gene>
<dbReference type="Proteomes" id="UP001169492">
    <property type="component" value="Unassembled WGS sequence"/>
</dbReference>
<proteinExistence type="predicted"/>
<protein>
    <recommendedName>
        <fullName evidence="7">MSHA biogenesis protein MshQ</fullName>
    </recommendedName>
</protein>
<evidence type="ECO:0000313" key="5">
    <source>
        <dbReference type="EMBL" id="MDN7124275.1"/>
    </source>
</evidence>
<reference evidence="5 6" key="1">
    <citation type="submission" date="2021-03" db="EMBL/GenBank/DDBJ databases">
        <title>Pseudidiomarina terrestris, a new bacterium isolated from saline soil.</title>
        <authorList>
            <person name="Galisteo C."/>
            <person name="De La Haba R."/>
            <person name="Sanchez-Porro C."/>
            <person name="Ventosa A."/>
        </authorList>
    </citation>
    <scope>NUCLEOTIDE SEQUENCE [LARGE SCALE GENOMIC DNA]</scope>
    <source>
        <strain evidence="5 6">1APP75-32.1</strain>
    </source>
</reference>
<comment type="caution">
    <text evidence="5">The sequence shown here is derived from an EMBL/GenBank/DDBJ whole genome shotgun (WGS) entry which is preliminary data.</text>
</comment>
<accession>A0AAW7QZG9</accession>
<dbReference type="Pfam" id="PF23981">
    <property type="entry name" value="DUF7305"/>
    <property type="match status" value="1"/>
</dbReference>
<dbReference type="RefSeq" id="WP_301774320.1">
    <property type="nucleotide sequence ID" value="NZ_JAGGJB010000003.1"/>
</dbReference>
<feature type="region of interest" description="Disordered" evidence="1">
    <location>
        <begin position="61"/>
        <end position="87"/>
    </location>
</feature>
<dbReference type="EMBL" id="JAGGJB010000003">
    <property type="protein sequence ID" value="MDN7124275.1"/>
    <property type="molecule type" value="Genomic_DNA"/>
</dbReference>
<dbReference type="InterPro" id="IPR055729">
    <property type="entry name" value="DUF7305"/>
</dbReference>